<evidence type="ECO:0000256" key="1">
    <source>
        <dbReference type="SAM" id="Phobius"/>
    </source>
</evidence>
<feature type="transmembrane region" description="Helical" evidence="1">
    <location>
        <begin position="96"/>
        <end position="114"/>
    </location>
</feature>
<evidence type="ECO:0000313" key="2">
    <source>
        <dbReference type="EMBL" id="OJG46708.1"/>
    </source>
</evidence>
<feature type="transmembrane region" description="Helical" evidence="1">
    <location>
        <begin position="7"/>
        <end position="24"/>
    </location>
</feature>
<protein>
    <recommendedName>
        <fullName evidence="4">Integral membrane protein</fullName>
    </recommendedName>
</protein>
<dbReference type="EMBL" id="JXKQ01000002">
    <property type="protein sequence ID" value="OJG46708.1"/>
    <property type="molecule type" value="Genomic_DNA"/>
</dbReference>
<reference evidence="2 3" key="1">
    <citation type="submission" date="2014-12" db="EMBL/GenBank/DDBJ databases">
        <title>Draft genome sequences of 29 type strains of Enterococci.</title>
        <authorList>
            <person name="Zhong Z."/>
            <person name="Sun Z."/>
            <person name="Liu W."/>
            <person name="Zhang W."/>
            <person name="Zhang H."/>
        </authorList>
    </citation>
    <scope>NUCLEOTIDE SEQUENCE [LARGE SCALE GENOMIC DNA]</scope>
    <source>
        <strain evidence="2 3">DSM 17122</strain>
    </source>
</reference>
<accession>A0A1L8TR96</accession>
<evidence type="ECO:0008006" key="4">
    <source>
        <dbReference type="Google" id="ProtNLM"/>
    </source>
</evidence>
<dbReference type="AlphaFoldDB" id="A0A1L8TR96"/>
<keyword evidence="1" id="KW-0472">Membrane</keyword>
<keyword evidence="3" id="KW-1185">Reference proteome</keyword>
<sequence length="123" mass="14005">MLNKKIIRLLPFIFFIIPYVHITLAMDYLFHSIIGLLLFTIVSISIGFYAKRSYQIPLLIFGNGLNFLLSIFLVLIESPITTFYHSSSPLIASIPLLLLFFIAQLTGIFWGSLFSKKNTVTTK</sequence>
<keyword evidence="1" id="KW-0812">Transmembrane</keyword>
<gene>
    <name evidence="2" type="ORF">RV04_GL001136</name>
</gene>
<keyword evidence="1" id="KW-1133">Transmembrane helix</keyword>
<dbReference type="OrthoDB" id="2184958at2"/>
<name>A0A1L8TR96_9ENTE</name>
<comment type="caution">
    <text evidence="2">The sequence shown here is derived from an EMBL/GenBank/DDBJ whole genome shotgun (WGS) entry which is preliminary data.</text>
</comment>
<dbReference type="RefSeq" id="WP_071857157.1">
    <property type="nucleotide sequence ID" value="NZ_JBHSHK010000005.1"/>
</dbReference>
<proteinExistence type="predicted"/>
<dbReference type="Proteomes" id="UP000182077">
    <property type="component" value="Unassembled WGS sequence"/>
</dbReference>
<feature type="transmembrane region" description="Helical" evidence="1">
    <location>
        <begin position="56"/>
        <end position="76"/>
    </location>
</feature>
<feature type="transmembrane region" description="Helical" evidence="1">
    <location>
        <begin position="30"/>
        <end position="49"/>
    </location>
</feature>
<evidence type="ECO:0000313" key="3">
    <source>
        <dbReference type="Proteomes" id="UP000182077"/>
    </source>
</evidence>
<organism evidence="2 3">
    <name type="scientific">Enterococcus hermanniensis</name>
    <dbReference type="NCBI Taxonomy" id="249189"/>
    <lineage>
        <taxon>Bacteria</taxon>
        <taxon>Bacillati</taxon>
        <taxon>Bacillota</taxon>
        <taxon>Bacilli</taxon>
        <taxon>Lactobacillales</taxon>
        <taxon>Enterococcaceae</taxon>
        <taxon>Enterococcus</taxon>
    </lineage>
</organism>